<organism evidence="1 2">
    <name type="scientific">Shewanella zhuhaiensis</name>
    <dbReference type="NCBI Taxonomy" id="2919576"/>
    <lineage>
        <taxon>Bacteria</taxon>
        <taxon>Pseudomonadati</taxon>
        <taxon>Pseudomonadota</taxon>
        <taxon>Gammaproteobacteria</taxon>
        <taxon>Alteromonadales</taxon>
        <taxon>Shewanellaceae</taxon>
        <taxon>Shewanella</taxon>
    </lineage>
</organism>
<gene>
    <name evidence="1" type="ORF">MJ923_01345</name>
</gene>
<keyword evidence="2" id="KW-1185">Reference proteome</keyword>
<dbReference type="Gene3D" id="2.40.10.320">
    <property type="entry name" value="Uncharacterised protein PF13642 yp_926445, N-terminal domain"/>
    <property type="match status" value="1"/>
</dbReference>
<sequence>MPIPQPQWPALLQQQGCDELLPLPLQADWQKYQLECRHLLCPGDMLIDATLTRFTLTGDHSLLADGAISSAELTQLLRAHLATQGHCCLAKLQLNSLADAIELISALDS</sequence>
<dbReference type="AlphaFoldDB" id="A0AAJ1BDV6"/>
<reference evidence="1 2" key="1">
    <citation type="submission" date="2022-02" db="EMBL/GenBank/DDBJ databases">
        <title>The genome sequence of Shewanella sp. 3B26.</title>
        <authorList>
            <person name="Du J."/>
        </authorList>
    </citation>
    <scope>NUCLEOTIDE SEQUENCE [LARGE SCALE GENOMIC DNA]</scope>
    <source>
        <strain evidence="1 2">3B26</strain>
    </source>
</reference>
<dbReference type="EMBL" id="JAKUDL010000001">
    <property type="protein sequence ID" value="MCH4292946.1"/>
    <property type="molecule type" value="Genomic_DNA"/>
</dbReference>
<protein>
    <submittedName>
        <fullName evidence="1">DUF4144 domain-containing protein</fullName>
    </submittedName>
</protein>
<dbReference type="Gene3D" id="1.10.8.650">
    <property type="entry name" value="Uncharacterised protein PF13642 yp_926445, C-terminal domain"/>
    <property type="match status" value="1"/>
</dbReference>
<dbReference type="Proteomes" id="UP001297581">
    <property type="component" value="Unassembled WGS sequence"/>
</dbReference>
<name>A0AAJ1BDV6_9GAMM</name>
<accession>A0AAJ1BDV6</accession>
<dbReference type="InterPro" id="IPR025284">
    <property type="entry name" value="DUF4144"/>
</dbReference>
<dbReference type="RefSeq" id="WP_240589578.1">
    <property type="nucleotide sequence ID" value="NZ_JAKUDL010000001.1"/>
</dbReference>
<comment type="caution">
    <text evidence="1">The sequence shown here is derived from an EMBL/GenBank/DDBJ whole genome shotgun (WGS) entry which is preliminary data.</text>
</comment>
<evidence type="ECO:0000313" key="1">
    <source>
        <dbReference type="EMBL" id="MCH4292946.1"/>
    </source>
</evidence>
<evidence type="ECO:0000313" key="2">
    <source>
        <dbReference type="Proteomes" id="UP001297581"/>
    </source>
</evidence>
<dbReference type="Pfam" id="PF13642">
    <property type="entry name" value="DUF4144"/>
    <property type="match status" value="1"/>
</dbReference>
<proteinExistence type="predicted"/>